<evidence type="ECO:0000256" key="2">
    <source>
        <dbReference type="ARBA" id="ARBA00022692"/>
    </source>
</evidence>
<evidence type="ECO:0000313" key="11">
    <source>
        <dbReference type="EMBL" id="PAV83639.1"/>
    </source>
</evidence>
<accession>A0A2A2LBQ8</accession>
<gene>
    <name evidence="11" type="ORF">WR25_21664</name>
</gene>
<reference evidence="11 12" key="1">
    <citation type="journal article" date="2017" name="Curr. Biol.">
        <title>Genome architecture and evolution of a unichromosomal asexual nematode.</title>
        <authorList>
            <person name="Fradin H."/>
            <person name="Zegar C."/>
            <person name="Gutwein M."/>
            <person name="Lucas J."/>
            <person name="Kovtun M."/>
            <person name="Corcoran D."/>
            <person name="Baugh L.R."/>
            <person name="Kiontke K."/>
            <person name="Gunsalus K."/>
            <person name="Fitch D.H."/>
            <person name="Piano F."/>
        </authorList>
    </citation>
    <scope>NUCLEOTIDE SEQUENCE [LARGE SCALE GENOMIC DNA]</scope>
    <source>
        <strain evidence="11">PF1309</strain>
    </source>
</reference>
<feature type="compositionally biased region" description="Polar residues" evidence="8">
    <location>
        <begin position="347"/>
        <end position="357"/>
    </location>
</feature>
<dbReference type="SUPFAM" id="SSF81321">
    <property type="entry name" value="Family A G protein-coupled receptor-like"/>
    <property type="match status" value="1"/>
</dbReference>
<name>A0A2A2LBQ8_9BILA</name>
<comment type="caution">
    <text evidence="11">The sequence shown here is derived from an EMBL/GenBank/DDBJ whole genome shotgun (WGS) entry which is preliminary data.</text>
</comment>
<dbReference type="PROSITE" id="PS50262">
    <property type="entry name" value="G_PROTEIN_RECEP_F1_2"/>
    <property type="match status" value="1"/>
</dbReference>
<evidence type="ECO:0000256" key="8">
    <source>
        <dbReference type="SAM" id="MobiDB-lite"/>
    </source>
</evidence>
<comment type="subcellular location">
    <subcellularLocation>
        <location evidence="1">Membrane</location>
        <topology evidence="1">Multi-pass membrane protein</topology>
    </subcellularLocation>
</comment>
<dbReference type="OrthoDB" id="9046662at2759"/>
<feature type="transmembrane region" description="Helical" evidence="9">
    <location>
        <begin position="210"/>
        <end position="232"/>
    </location>
</feature>
<evidence type="ECO:0000259" key="10">
    <source>
        <dbReference type="PROSITE" id="PS50262"/>
    </source>
</evidence>
<keyword evidence="2 9" id="KW-0812">Transmembrane</keyword>
<feature type="region of interest" description="Disordered" evidence="8">
    <location>
        <begin position="147"/>
        <end position="166"/>
    </location>
</feature>
<dbReference type="GO" id="GO:0004930">
    <property type="term" value="F:G protein-coupled receptor activity"/>
    <property type="evidence" value="ECO:0007669"/>
    <property type="project" value="UniProtKB-KW"/>
</dbReference>
<evidence type="ECO:0000313" key="12">
    <source>
        <dbReference type="Proteomes" id="UP000218231"/>
    </source>
</evidence>
<dbReference type="PANTHER" id="PTHR24235">
    <property type="entry name" value="NEUROPEPTIDE Y RECEPTOR"/>
    <property type="match status" value="1"/>
</dbReference>
<dbReference type="EMBL" id="LIAE01006940">
    <property type="protein sequence ID" value="PAV83639.1"/>
    <property type="molecule type" value="Genomic_DNA"/>
</dbReference>
<keyword evidence="7" id="KW-0807">Transducer</keyword>
<dbReference type="PRINTS" id="PR00237">
    <property type="entry name" value="GPCRRHODOPSN"/>
</dbReference>
<feature type="compositionally biased region" description="Basic and acidic residues" evidence="8">
    <location>
        <begin position="358"/>
        <end position="376"/>
    </location>
</feature>
<organism evidence="11 12">
    <name type="scientific">Diploscapter pachys</name>
    <dbReference type="NCBI Taxonomy" id="2018661"/>
    <lineage>
        <taxon>Eukaryota</taxon>
        <taxon>Metazoa</taxon>
        <taxon>Ecdysozoa</taxon>
        <taxon>Nematoda</taxon>
        <taxon>Chromadorea</taxon>
        <taxon>Rhabditida</taxon>
        <taxon>Rhabditina</taxon>
        <taxon>Rhabditomorpha</taxon>
        <taxon>Rhabditoidea</taxon>
        <taxon>Rhabditidae</taxon>
        <taxon>Diploscapter</taxon>
    </lineage>
</organism>
<dbReference type="GO" id="GO:0016020">
    <property type="term" value="C:membrane"/>
    <property type="evidence" value="ECO:0007669"/>
    <property type="project" value="UniProtKB-SubCell"/>
</dbReference>
<evidence type="ECO:0000256" key="5">
    <source>
        <dbReference type="ARBA" id="ARBA00023136"/>
    </source>
</evidence>
<keyword evidence="5 9" id="KW-0472">Membrane</keyword>
<evidence type="ECO:0000256" key="3">
    <source>
        <dbReference type="ARBA" id="ARBA00022989"/>
    </source>
</evidence>
<keyword evidence="3 9" id="KW-1133">Transmembrane helix</keyword>
<feature type="domain" description="G-protein coupled receptors family 1 profile" evidence="10">
    <location>
        <begin position="1"/>
        <end position="268"/>
    </location>
</feature>
<keyword evidence="4" id="KW-0297">G-protein coupled receptor</keyword>
<evidence type="ECO:0000256" key="7">
    <source>
        <dbReference type="ARBA" id="ARBA00023224"/>
    </source>
</evidence>
<keyword evidence="6" id="KW-0675">Receptor</keyword>
<feature type="transmembrane region" description="Helical" evidence="9">
    <location>
        <begin position="252"/>
        <end position="271"/>
    </location>
</feature>
<sequence>MAIDRYYSVKKLRVQSTGVQCFRACGISIAIWVASFLLSLPLLLHYDTTILYVMKVEGLTFLKDLICPSQDVVIGKSDTGILRYKSYGWRQCQLTSSQGGSLELNSRHISLTMGATQLVFLYIIPLFVLTIFNMKLTRFLKTNADQMNRNRGQKRSSDSLSVAKRHSEISSKKVSLVNGNNTLHSPSIPSVKSSIAERASQRRNSRTTSLLIAMAGSYALLWFPYSVVTLLLDLDVLFHETYATVIDRIDQMCKMISMLSICVNPFLYGFLNTNFRHEFTAIYYRLVRCQRKPFDGSSRYTHDFSSVALPTRHNSLHANDQLNSSNGLLSSIRQSFRGSFHRMRSSFHSDATPGHNSFRSDRSERAASADHSERAGPRATQGHAYRSGSNPGPIPIVQFSDAQQLQRTTLDPDSFECDSFV</sequence>
<evidence type="ECO:0000256" key="1">
    <source>
        <dbReference type="ARBA" id="ARBA00004141"/>
    </source>
</evidence>
<dbReference type="InterPro" id="IPR017452">
    <property type="entry name" value="GPCR_Rhodpsn_7TM"/>
</dbReference>
<keyword evidence="12" id="KW-1185">Reference proteome</keyword>
<dbReference type="InterPro" id="IPR000276">
    <property type="entry name" value="GPCR_Rhodpsn"/>
</dbReference>
<dbReference type="AlphaFoldDB" id="A0A2A2LBQ8"/>
<dbReference type="Pfam" id="PF00001">
    <property type="entry name" value="7tm_1"/>
    <property type="match status" value="1"/>
</dbReference>
<evidence type="ECO:0000256" key="4">
    <source>
        <dbReference type="ARBA" id="ARBA00023040"/>
    </source>
</evidence>
<evidence type="ECO:0000256" key="9">
    <source>
        <dbReference type="SAM" id="Phobius"/>
    </source>
</evidence>
<dbReference type="STRING" id="2018661.A0A2A2LBQ8"/>
<feature type="transmembrane region" description="Helical" evidence="9">
    <location>
        <begin position="109"/>
        <end position="132"/>
    </location>
</feature>
<feature type="region of interest" description="Disordered" evidence="8">
    <location>
        <begin position="347"/>
        <end position="395"/>
    </location>
</feature>
<proteinExistence type="predicted"/>
<feature type="transmembrane region" description="Helical" evidence="9">
    <location>
        <begin position="21"/>
        <end position="44"/>
    </location>
</feature>
<protein>
    <recommendedName>
        <fullName evidence="10">G-protein coupled receptors family 1 profile domain-containing protein</fullName>
    </recommendedName>
</protein>
<dbReference type="PANTHER" id="PTHR24235:SF3">
    <property type="entry name" value="G-PROTEIN COUPLED RECEPTOR NPR-8-RELATED"/>
    <property type="match status" value="1"/>
</dbReference>
<dbReference type="Gene3D" id="1.20.1070.10">
    <property type="entry name" value="Rhodopsin 7-helix transmembrane proteins"/>
    <property type="match status" value="1"/>
</dbReference>
<dbReference type="Proteomes" id="UP000218231">
    <property type="component" value="Unassembled WGS sequence"/>
</dbReference>
<evidence type="ECO:0000256" key="6">
    <source>
        <dbReference type="ARBA" id="ARBA00023170"/>
    </source>
</evidence>